<keyword evidence="1" id="KW-0472">Membrane</keyword>
<gene>
    <name evidence="2" type="ORF">TCIL3000_5_880</name>
</gene>
<keyword evidence="1" id="KW-0812">Transmembrane</keyword>
<sequence>MAIYRSALRGGGVRGVWRGCSVRRRQGPLPGCLFFFFPLCFWLSLGILPFFKKKVCVCVGGVGAGRTRW</sequence>
<reference evidence="2" key="1">
    <citation type="journal article" date="2012" name="Proc. Natl. Acad. Sci. U.S.A.">
        <title>Antigenic diversity is generated by distinct evolutionary mechanisms in African trypanosome species.</title>
        <authorList>
            <person name="Jackson A.P."/>
            <person name="Berry A."/>
            <person name="Aslett M."/>
            <person name="Allison H.C."/>
            <person name="Burton P."/>
            <person name="Vavrova-Anderson J."/>
            <person name="Brown R."/>
            <person name="Browne H."/>
            <person name="Corton N."/>
            <person name="Hauser H."/>
            <person name="Gamble J."/>
            <person name="Gilderthorp R."/>
            <person name="Marcello L."/>
            <person name="McQuillan J."/>
            <person name="Otto T.D."/>
            <person name="Quail M.A."/>
            <person name="Sanders M.J."/>
            <person name="van Tonder A."/>
            <person name="Ginger M.L."/>
            <person name="Field M.C."/>
            <person name="Barry J.D."/>
            <person name="Hertz-Fowler C."/>
            <person name="Berriman M."/>
        </authorList>
    </citation>
    <scope>NUCLEOTIDE SEQUENCE</scope>
    <source>
        <strain evidence="2">IL3000</strain>
    </source>
</reference>
<evidence type="ECO:0000313" key="2">
    <source>
        <dbReference type="EMBL" id="CCC90394.1"/>
    </source>
</evidence>
<feature type="transmembrane region" description="Helical" evidence="1">
    <location>
        <begin position="32"/>
        <end position="51"/>
    </location>
</feature>
<protein>
    <submittedName>
        <fullName evidence="2">Uncharacterized protein</fullName>
    </submittedName>
</protein>
<evidence type="ECO:0000256" key="1">
    <source>
        <dbReference type="SAM" id="Phobius"/>
    </source>
</evidence>
<organism evidence="2">
    <name type="scientific">Trypanosoma congolense (strain IL3000)</name>
    <dbReference type="NCBI Taxonomy" id="1068625"/>
    <lineage>
        <taxon>Eukaryota</taxon>
        <taxon>Discoba</taxon>
        <taxon>Euglenozoa</taxon>
        <taxon>Kinetoplastea</taxon>
        <taxon>Metakinetoplastina</taxon>
        <taxon>Trypanosomatida</taxon>
        <taxon>Trypanosomatidae</taxon>
        <taxon>Trypanosoma</taxon>
        <taxon>Nannomonas</taxon>
    </lineage>
</organism>
<dbReference type="EMBL" id="HE575318">
    <property type="protein sequence ID" value="CCC90394.1"/>
    <property type="molecule type" value="Genomic_DNA"/>
</dbReference>
<proteinExistence type="predicted"/>
<name>G0UMI8_TRYCI</name>
<accession>G0UMI8</accession>
<dbReference type="AlphaFoldDB" id="G0UMI8"/>
<keyword evidence="1" id="KW-1133">Transmembrane helix</keyword>